<evidence type="ECO:0000313" key="3">
    <source>
        <dbReference type="Proteomes" id="UP000672602"/>
    </source>
</evidence>
<accession>A0A8J7V416</accession>
<protein>
    <recommendedName>
        <fullName evidence="4">Methylenetetrahydrofolate reductase</fullName>
    </recommendedName>
</protein>
<dbReference type="RefSeq" id="WP_210683472.1">
    <property type="nucleotide sequence ID" value="NZ_JAGMWN010000012.1"/>
</dbReference>
<evidence type="ECO:0008006" key="4">
    <source>
        <dbReference type="Google" id="ProtNLM"/>
    </source>
</evidence>
<evidence type="ECO:0000256" key="1">
    <source>
        <dbReference type="ARBA" id="ARBA00023002"/>
    </source>
</evidence>
<dbReference type="InterPro" id="IPR029041">
    <property type="entry name" value="FAD-linked_oxidoreductase-like"/>
</dbReference>
<gene>
    <name evidence="2" type="ORF">KAJ83_17815</name>
</gene>
<keyword evidence="3" id="KW-1185">Reference proteome</keyword>
<dbReference type="Proteomes" id="UP000672602">
    <property type="component" value="Unassembled WGS sequence"/>
</dbReference>
<proteinExistence type="predicted"/>
<evidence type="ECO:0000313" key="2">
    <source>
        <dbReference type="EMBL" id="MBP5858881.1"/>
    </source>
</evidence>
<dbReference type="SUPFAM" id="SSF51730">
    <property type="entry name" value="FAD-linked oxidoreductase"/>
    <property type="match status" value="1"/>
</dbReference>
<comment type="caution">
    <text evidence="2">The sequence shown here is derived from an EMBL/GenBank/DDBJ whole genome shotgun (WGS) entry which is preliminary data.</text>
</comment>
<dbReference type="EMBL" id="JAGMWN010000012">
    <property type="protein sequence ID" value="MBP5858881.1"/>
    <property type="molecule type" value="Genomic_DNA"/>
</dbReference>
<dbReference type="Gene3D" id="3.20.20.220">
    <property type="match status" value="1"/>
</dbReference>
<sequence length="307" mass="34060">MTEVRAMNEVDQIIDFMSSCSLEVTPNGAAKIDDFRDLLREGQTVYVTFLPGSDFADTVTTVKKLKAQGMRPVPHLAARSIPSKAFLEENLKMLHGECRIDEALLIGGGVDNPVGEFTESMQVLRTGLFQKYGISRIGVAGHPEGSPDIPPEECDRAIREKNAFAKENGLSMYIATQFCFEAEPIVEWDRHLREEVGNELPIHIGIPGLATIKTLLKHAQQCGIGNSMRVLTRQAANITKLMTVREPDKLVRDLAMERARNPEFGVRQCHLYPLGGLKKSAAWLHGVQDGKIQLQRKGGFSTEYSVE</sequence>
<name>A0A8J7V416_9PROT</name>
<reference evidence="2" key="1">
    <citation type="submission" date="2021-04" db="EMBL/GenBank/DDBJ databases">
        <authorList>
            <person name="Zhang D.-C."/>
        </authorList>
    </citation>
    <scope>NUCLEOTIDE SEQUENCE</scope>
    <source>
        <strain evidence="2">CGMCC 1.15697</strain>
    </source>
</reference>
<dbReference type="GO" id="GO:0016491">
    <property type="term" value="F:oxidoreductase activity"/>
    <property type="evidence" value="ECO:0007669"/>
    <property type="project" value="UniProtKB-KW"/>
</dbReference>
<organism evidence="2 3">
    <name type="scientific">Marivibrio halodurans</name>
    <dbReference type="NCBI Taxonomy" id="2039722"/>
    <lineage>
        <taxon>Bacteria</taxon>
        <taxon>Pseudomonadati</taxon>
        <taxon>Pseudomonadota</taxon>
        <taxon>Alphaproteobacteria</taxon>
        <taxon>Rhodospirillales</taxon>
        <taxon>Rhodospirillaceae</taxon>
        <taxon>Marivibrio</taxon>
    </lineage>
</organism>
<dbReference type="AlphaFoldDB" id="A0A8J7V416"/>
<keyword evidence="1" id="KW-0560">Oxidoreductase</keyword>